<evidence type="ECO:0000313" key="2">
    <source>
        <dbReference type="EMBL" id="MBC5628091.1"/>
    </source>
</evidence>
<dbReference type="RefSeq" id="WP_032120243.1">
    <property type="nucleotide sequence ID" value="NZ_JACOOO010000004.1"/>
</dbReference>
<dbReference type="InterPro" id="IPR018966">
    <property type="entry name" value="VTC_domain"/>
</dbReference>
<dbReference type="Pfam" id="PF09359">
    <property type="entry name" value="VTC"/>
    <property type="match status" value="1"/>
</dbReference>
<evidence type="ECO:0000313" key="3">
    <source>
        <dbReference type="Proteomes" id="UP000596929"/>
    </source>
</evidence>
<organism evidence="2 3">
    <name type="scientific">Clostridium hominis</name>
    <dbReference type="NCBI Taxonomy" id="2763036"/>
    <lineage>
        <taxon>Bacteria</taxon>
        <taxon>Bacillati</taxon>
        <taxon>Bacillota</taxon>
        <taxon>Clostridia</taxon>
        <taxon>Eubacteriales</taxon>
        <taxon>Clostridiaceae</taxon>
        <taxon>Clostridium</taxon>
    </lineage>
</organism>
<name>A0ABR7D9P2_9CLOT</name>
<dbReference type="Gene3D" id="3.20.100.30">
    <property type="entry name" value="VTC, catalytic tunnel domain"/>
    <property type="match status" value="1"/>
</dbReference>
<dbReference type="CDD" id="cd07750">
    <property type="entry name" value="PolyPPase_VTC_like"/>
    <property type="match status" value="1"/>
</dbReference>
<dbReference type="EMBL" id="JACOOO010000004">
    <property type="protein sequence ID" value="MBC5628091.1"/>
    <property type="molecule type" value="Genomic_DNA"/>
</dbReference>
<dbReference type="InterPro" id="IPR042267">
    <property type="entry name" value="VTC_sf"/>
</dbReference>
<protein>
    <submittedName>
        <fullName evidence="2">Polyphosphate polymerase domain-containing protein</fullName>
    </submittedName>
</protein>
<gene>
    <name evidence="2" type="ORF">H8S20_04200</name>
</gene>
<proteinExistence type="predicted"/>
<comment type="caution">
    <text evidence="2">The sequence shown here is derived from an EMBL/GenBank/DDBJ whole genome shotgun (WGS) entry which is preliminary data.</text>
</comment>
<sequence length="222" mass="26281">MRTEKKYEISYFTSYKLKNMLSTALHNDEFNNGDGYSVRSLYFDTLYDNDYRDKQDGLENRKKIRLRIYNPEDETVKLELKEKVGENQLKRSLSITKDMAYELIQGNYSCLLEINNEFAKELFFIMQTNLYKPKCIVEYTRHAYIVQENNIRITIDSNIRATEANFDIFSKNLNLYNVSSQIILEVKYNNFLLSYVKNIIDIANKNELSASKYCLSRSISYL</sequence>
<feature type="domain" description="VTC" evidence="1">
    <location>
        <begin position="2"/>
        <end position="218"/>
    </location>
</feature>
<dbReference type="Proteomes" id="UP000596929">
    <property type="component" value="Unassembled WGS sequence"/>
</dbReference>
<reference evidence="2 3" key="1">
    <citation type="submission" date="2020-08" db="EMBL/GenBank/DDBJ databases">
        <title>Genome public.</title>
        <authorList>
            <person name="Liu C."/>
            <person name="Sun Q."/>
        </authorList>
    </citation>
    <scope>NUCLEOTIDE SEQUENCE [LARGE SCALE GENOMIC DNA]</scope>
    <source>
        <strain evidence="2 3">NSJ-6</strain>
    </source>
</reference>
<keyword evidence="3" id="KW-1185">Reference proteome</keyword>
<evidence type="ECO:0000259" key="1">
    <source>
        <dbReference type="Pfam" id="PF09359"/>
    </source>
</evidence>
<accession>A0ABR7D9P2</accession>